<evidence type="ECO:0000313" key="2">
    <source>
        <dbReference type="Proteomes" id="UP001144978"/>
    </source>
</evidence>
<evidence type="ECO:0000313" key="1">
    <source>
        <dbReference type="EMBL" id="KAJ2985629.1"/>
    </source>
</evidence>
<comment type="caution">
    <text evidence="1">The sequence shown here is derived from an EMBL/GenBank/DDBJ whole genome shotgun (WGS) entry which is preliminary data.</text>
</comment>
<protein>
    <submittedName>
        <fullName evidence="1">Uncharacterized protein</fullName>
    </submittedName>
</protein>
<sequence>MKVTPETIEYDVSIPDKSLRLHLLLTNHKPWSSNHPLEGPMGSVLHISHFLPLNWHVRSTQSAATFEVTHGDATVRGTGLAHPEKNWGSSFPRGWIWAQAFSADGAHTLCLAGGEALPGVQAYLVGYRSPLCPDWDFRPPWAFGLGSFAPFMHVRRDHIKGEVEVTMSTWSRKLHVLITAPPDTFVGVPGPLKDGHQPDYCHESFQAKVMVQASQRRWPGAKWELVEEAVLGQTADGTNCGALEFGGSYGHEKHA</sequence>
<name>A0ACC1P4M6_9APHY</name>
<reference evidence="1" key="1">
    <citation type="submission" date="2022-08" db="EMBL/GenBank/DDBJ databases">
        <title>Genome Sequence of Pycnoporus sanguineus.</title>
        <authorList>
            <person name="Buettner E."/>
        </authorList>
    </citation>
    <scope>NUCLEOTIDE SEQUENCE</scope>
    <source>
        <strain evidence="1">CG-C14</strain>
    </source>
</reference>
<organism evidence="1 2">
    <name type="scientific">Trametes sanguinea</name>
    <dbReference type="NCBI Taxonomy" id="158606"/>
    <lineage>
        <taxon>Eukaryota</taxon>
        <taxon>Fungi</taxon>
        <taxon>Dikarya</taxon>
        <taxon>Basidiomycota</taxon>
        <taxon>Agaricomycotina</taxon>
        <taxon>Agaricomycetes</taxon>
        <taxon>Polyporales</taxon>
        <taxon>Polyporaceae</taxon>
        <taxon>Trametes</taxon>
    </lineage>
</organism>
<keyword evidence="2" id="KW-1185">Reference proteome</keyword>
<proteinExistence type="predicted"/>
<dbReference type="Proteomes" id="UP001144978">
    <property type="component" value="Unassembled WGS sequence"/>
</dbReference>
<gene>
    <name evidence="1" type="ORF">NUW54_g10085</name>
</gene>
<accession>A0ACC1P4M6</accession>
<dbReference type="EMBL" id="JANSHE010003548">
    <property type="protein sequence ID" value="KAJ2985629.1"/>
    <property type="molecule type" value="Genomic_DNA"/>
</dbReference>